<sequence length="176" mass="20585">MDLRTLRTIFLDLDIFRGRESDINRTYKQVRRTSQEQQLAQSKINRFGDLEDYRQPFFLVMDEYHFSSIGREDQQELPTIEAINPPANVHAVHVQELTQIQDLLRRKLALDGIPFSLAHFNSGKHEVFGQSLRVNILNVFRTIHTNHPEIMSHRLAAIQVFSWVLSMMVSLTDPRD</sequence>
<dbReference type="Proteomes" id="UP001500889">
    <property type="component" value="Chromosome E"/>
</dbReference>
<proteinExistence type="predicted"/>
<gene>
    <name evidence="1" type="ORF">DMAD_03382</name>
</gene>
<organism evidence="1 2">
    <name type="scientific">Drosophila madeirensis</name>
    <name type="common">Fruit fly</name>
    <dbReference type="NCBI Taxonomy" id="30013"/>
    <lineage>
        <taxon>Eukaryota</taxon>
        <taxon>Metazoa</taxon>
        <taxon>Ecdysozoa</taxon>
        <taxon>Arthropoda</taxon>
        <taxon>Hexapoda</taxon>
        <taxon>Insecta</taxon>
        <taxon>Pterygota</taxon>
        <taxon>Neoptera</taxon>
        <taxon>Endopterygota</taxon>
        <taxon>Diptera</taxon>
        <taxon>Brachycera</taxon>
        <taxon>Muscomorpha</taxon>
        <taxon>Ephydroidea</taxon>
        <taxon>Drosophilidae</taxon>
        <taxon>Drosophila</taxon>
        <taxon>Sophophora</taxon>
    </lineage>
</organism>
<dbReference type="EMBL" id="AP029267">
    <property type="protein sequence ID" value="BFG04400.1"/>
    <property type="molecule type" value="Genomic_DNA"/>
</dbReference>
<name>A0AAU9GA18_DROMD</name>
<evidence type="ECO:0000313" key="1">
    <source>
        <dbReference type="EMBL" id="BFG04400.1"/>
    </source>
</evidence>
<evidence type="ECO:0000313" key="2">
    <source>
        <dbReference type="Proteomes" id="UP001500889"/>
    </source>
</evidence>
<dbReference type="AlphaFoldDB" id="A0AAU9GA18"/>
<reference evidence="1 2" key="1">
    <citation type="submission" date="2024-02" db="EMBL/GenBank/DDBJ databases">
        <title>A chromosome-level genome assembly of Drosophila madeirensis, a fruit fly species endemic to Madeira island.</title>
        <authorList>
            <person name="Tomihara K."/>
            <person name="Llopart A."/>
            <person name="Yamamoto D."/>
        </authorList>
    </citation>
    <scope>NUCLEOTIDE SEQUENCE [LARGE SCALE GENOMIC DNA]</scope>
    <source>
        <strain evidence="1 2">RF1</strain>
    </source>
</reference>
<keyword evidence="2" id="KW-1185">Reference proteome</keyword>
<protein>
    <submittedName>
        <fullName evidence="1">Uncharacterized protein</fullName>
    </submittedName>
</protein>
<accession>A0AAU9GA18</accession>